<protein>
    <submittedName>
        <fullName evidence="2">Nuclear pore complex nucleoporin component</fullName>
    </submittedName>
</protein>
<keyword evidence="3" id="KW-1185">Reference proteome</keyword>
<evidence type="ECO:0000313" key="2">
    <source>
        <dbReference type="EMBL" id="KAK2120390.1"/>
    </source>
</evidence>
<evidence type="ECO:0000313" key="3">
    <source>
        <dbReference type="Proteomes" id="UP001266305"/>
    </source>
</evidence>
<feature type="region of interest" description="Disordered" evidence="1">
    <location>
        <begin position="1"/>
        <end position="48"/>
    </location>
</feature>
<accession>A0ABQ9WG10</accession>
<dbReference type="Proteomes" id="UP001266305">
    <property type="component" value="Unassembled WGS sequence"/>
</dbReference>
<gene>
    <name evidence="2" type="primary">GLE1_1</name>
    <name evidence="2" type="ORF">P7K49_001776</name>
</gene>
<evidence type="ECO:0000256" key="1">
    <source>
        <dbReference type="SAM" id="MobiDB-lite"/>
    </source>
</evidence>
<sequence length="107" mass="11982">MSASALDQPSFVPKSPDTSSAFSPASPATPNGTKDKDESQHTESMILQSSRGIKVEGCIRMYELVHRMKGTVSEPMNFLNYLKICIASNQTRDSRRIMRNKVQEKIF</sequence>
<dbReference type="EMBL" id="JASSZA010000001">
    <property type="protein sequence ID" value="KAK2120390.1"/>
    <property type="molecule type" value="Genomic_DNA"/>
</dbReference>
<name>A0ABQ9WG10_SAGOE</name>
<proteinExistence type="predicted"/>
<organism evidence="2 3">
    <name type="scientific">Saguinus oedipus</name>
    <name type="common">Cotton-top tamarin</name>
    <name type="synonym">Oedipomidas oedipus</name>
    <dbReference type="NCBI Taxonomy" id="9490"/>
    <lineage>
        <taxon>Eukaryota</taxon>
        <taxon>Metazoa</taxon>
        <taxon>Chordata</taxon>
        <taxon>Craniata</taxon>
        <taxon>Vertebrata</taxon>
        <taxon>Euteleostomi</taxon>
        <taxon>Mammalia</taxon>
        <taxon>Eutheria</taxon>
        <taxon>Euarchontoglires</taxon>
        <taxon>Primates</taxon>
        <taxon>Haplorrhini</taxon>
        <taxon>Platyrrhini</taxon>
        <taxon>Cebidae</taxon>
        <taxon>Callitrichinae</taxon>
        <taxon>Saguinus</taxon>
    </lineage>
</organism>
<comment type="caution">
    <text evidence="2">The sequence shown here is derived from an EMBL/GenBank/DDBJ whole genome shotgun (WGS) entry which is preliminary data.</text>
</comment>
<reference evidence="2 3" key="1">
    <citation type="submission" date="2023-05" db="EMBL/GenBank/DDBJ databases">
        <title>B98-5 Cell Line De Novo Hybrid Assembly: An Optical Mapping Approach.</title>
        <authorList>
            <person name="Kananen K."/>
            <person name="Auerbach J.A."/>
            <person name="Kautto E."/>
            <person name="Blachly J.S."/>
        </authorList>
    </citation>
    <scope>NUCLEOTIDE SEQUENCE [LARGE SCALE GENOMIC DNA]</scope>
    <source>
        <strain evidence="2">B95-8</strain>
        <tissue evidence="2">Cell line</tissue>
    </source>
</reference>
<feature type="compositionally biased region" description="Low complexity" evidence="1">
    <location>
        <begin position="15"/>
        <end position="30"/>
    </location>
</feature>